<feature type="transmembrane region" description="Helical" evidence="21">
    <location>
        <begin position="337"/>
        <end position="359"/>
    </location>
</feature>
<keyword evidence="13" id="KW-0961">Cell wall biogenesis/degradation</keyword>
<feature type="transmembrane region" description="Helical" evidence="21">
    <location>
        <begin position="102"/>
        <end position="122"/>
    </location>
</feature>
<dbReference type="GO" id="GO:0008360">
    <property type="term" value="P:regulation of cell shape"/>
    <property type="evidence" value="ECO:0007669"/>
    <property type="project" value="UniProtKB-KW"/>
</dbReference>
<dbReference type="Pfam" id="PF01098">
    <property type="entry name" value="FTSW_RODA_SPOVE"/>
    <property type="match status" value="1"/>
</dbReference>
<feature type="transmembrane region" description="Helical" evidence="21">
    <location>
        <begin position="78"/>
        <end position="96"/>
    </location>
</feature>
<evidence type="ECO:0000256" key="8">
    <source>
        <dbReference type="ARBA" id="ARBA00022960"/>
    </source>
</evidence>
<evidence type="ECO:0000256" key="12">
    <source>
        <dbReference type="ARBA" id="ARBA00023306"/>
    </source>
</evidence>
<evidence type="ECO:0000313" key="23">
    <source>
        <dbReference type="Proteomes" id="UP000291236"/>
    </source>
</evidence>
<organism evidence="22 23">
    <name type="scientific">Fluviispira sanaruensis</name>
    <dbReference type="NCBI Taxonomy" id="2493639"/>
    <lineage>
        <taxon>Bacteria</taxon>
        <taxon>Pseudomonadati</taxon>
        <taxon>Bdellovibrionota</taxon>
        <taxon>Oligoflexia</taxon>
        <taxon>Silvanigrellales</taxon>
        <taxon>Silvanigrellaceae</taxon>
        <taxon>Fluviispira</taxon>
    </lineage>
</organism>
<gene>
    <name evidence="22" type="primary">ftsW</name>
    <name evidence="22" type="ORF">JCM31447_00670</name>
</gene>
<sequence length="407" mass="45182">MTSSEKMNTSKEIESESKKIENILDNSKPSTWITYGGNVLWVPVIALTGFGILFVYSASSVYSAQHYGTEFYFAKKQAFFLLPSLLAALAGAMIPFELYYKFIKYLFFILVTMTFATHLPGIGRKVYGASRWLNLGIMPIQPSEFLRVFSIMYMVWIISKQDNINKKYIESKKYPPLIEYGCLLLAPIAIIAQKDLGTTVVVITGCLGVLFINGLPKRYFAGIFGILIFGLISAILFEPYRIARVMTFLNPFKDPLGSGFQVIQSFVAVANGGLFGRGIGESQQKLFFLPEAHTDFILAVITEEMGFIGILVLAILYSVLYYAILRLVIYGSTHRDRLLATGAFAMLVITTIINMGVVAGALPTKGLPLPFISNGGSALIANYFIIGLMSQISRRIYLQNNQLKKAI</sequence>
<dbReference type="EMBL" id="AP019368">
    <property type="protein sequence ID" value="BBH51650.1"/>
    <property type="molecule type" value="Genomic_DNA"/>
</dbReference>
<dbReference type="GO" id="GO:0051301">
    <property type="term" value="P:cell division"/>
    <property type="evidence" value="ECO:0007669"/>
    <property type="project" value="UniProtKB-KW"/>
</dbReference>
<evidence type="ECO:0000256" key="13">
    <source>
        <dbReference type="ARBA" id="ARBA00023316"/>
    </source>
</evidence>
<keyword evidence="10 21" id="KW-1133">Transmembrane helix</keyword>
<keyword evidence="5" id="KW-0328">Glycosyltransferase</keyword>
<evidence type="ECO:0000256" key="14">
    <source>
        <dbReference type="ARBA" id="ARBA00032370"/>
    </source>
</evidence>
<dbReference type="GO" id="GO:0032153">
    <property type="term" value="C:cell division site"/>
    <property type="evidence" value="ECO:0007669"/>
    <property type="project" value="TreeGrafter"/>
</dbReference>
<dbReference type="PANTHER" id="PTHR30474:SF2">
    <property type="entry name" value="PEPTIDOGLYCAN GLYCOSYLTRANSFERASE FTSW-RELATED"/>
    <property type="match status" value="1"/>
</dbReference>
<dbReference type="InterPro" id="IPR001182">
    <property type="entry name" value="FtsW/RodA"/>
</dbReference>
<proteinExistence type="inferred from homology"/>
<evidence type="ECO:0000256" key="9">
    <source>
        <dbReference type="ARBA" id="ARBA00022984"/>
    </source>
</evidence>
<feature type="transmembrane region" description="Helical" evidence="21">
    <location>
        <begin position="305"/>
        <end position="325"/>
    </location>
</feature>
<dbReference type="GO" id="GO:0071555">
    <property type="term" value="P:cell wall organization"/>
    <property type="evidence" value="ECO:0007669"/>
    <property type="project" value="UniProtKB-KW"/>
</dbReference>
<comment type="pathway">
    <text evidence="2">Cell wall biogenesis; peptidoglycan biosynthesis.</text>
</comment>
<evidence type="ECO:0000256" key="6">
    <source>
        <dbReference type="ARBA" id="ARBA00022679"/>
    </source>
</evidence>
<dbReference type="Proteomes" id="UP000291236">
    <property type="component" value="Chromosome"/>
</dbReference>
<evidence type="ECO:0000256" key="10">
    <source>
        <dbReference type="ARBA" id="ARBA00022989"/>
    </source>
</evidence>
<accession>A0A4P2VJC8</accession>
<reference evidence="22 23" key="1">
    <citation type="submission" date="2018-12" db="EMBL/GenBank/DDBJ databases">
        <title>Rubrispira sanarue gen. nov., sp., nov., a member of the order Silvanigrellales, isolated from a brackish lake in Hamamatsu Japan.</title>
        <authorList>
            <person name="Maejima Y."/>
            <person name="Iino T."/>
            <person name="Muraguchi Y."/>
            <person name="Fukuda K."/>
            <person name="Nojiri H."/>
            <person name="Ohkuma M."/>
            <person name="Moriuchi R."/>
            <person name="Dohra H."/>
            <person name="Kimbara K."/>
            <person name="Shintani M."/>
        </authorList>
    </citation>
    <scope>NUCLEOTIDE SEQUENCE [LARGE SCALE GENOMIC DNA]</scope>
    <source>
        <strain evidence="22 23">RF1110005</strain>
    </source>
</reference>
<dbReference type="GO" id="GO:0005886">
    <property type="term" value="C:plasma membrane"/>
    <property type="evidence" value="ECO:0007669"/>
    <property type="project" value="UniProtKB-SubCell"/>
</dbReference>
<feature type="transmembrane region" description="Helical" evidence="21">
    <location>
        <begin position="371"/>
        <end position="389"/>
    </location>
</feature>
<dbReference type="InterPro" id="IPR013437">
    <property type="entry name" value="FtsW"/>
</dbReference>
<evidence type="ECO:0000256" key="19">
    <source>
        <dbReference type="ARBA" id="ARBA00044770"/>
    </source>
</evidence>
<name>A0A4P2VJC8_FLUSA</name>
<keyword evidence="23" id="KW-1185">Reference proteome</keyword>
<evidence type="ECO:0000256" key="15">
    <source>
        <dbReference type="ARBA" id="ARBA00033270"/>
    </source>
</evidence>
<dbReference type="EC" id="2.4.99.28" evidence="19"/>
<comment type="subcellular location">
    <subcellularLocation>
        <location evidence="1">Cell membrane</location>
        <topology evidence="1">Multi-pass membrane protein</topology>
    </subcellularLocation>
</comment>
<comment type="catalytic activity">
    <reaction evidence="20">
        <text>[GlcNAc-(1-&gt;4)-Mur2Ac(oyl-L-Ala-gamma-D-Glu-L-Lys-D-Ala-D-Ala)](n)-di-trans,octa-cis-undecaprenyl diphosphate + beta-D-GlcNAc-(1-&gt;4)-Mur2Ac(oyl-L-Ala-gamma-D-Glu-L-Lys-D-Ala-D-Ala)-di-trans,octa-cis-undecaprenyl diphosphate = [GlcNAc-(1-&gt;4)-Mur2Ac(oyl-L-Ala-gamma-D-Glu-L-Lys-D-Ala-D-Ala)](n+1)-di-trans,octa-cis-undecaprenyl diphosphate + di-trans,octa-cis-undecaprenyl diphosphate + H(+)</text>
        <dbReference type="Rhea" id="RHEA:23708"/>
        <dbReference type="Rhea" id="RHEA-COMP:9602"/>
        <dbReference type="Rhea" id="RHEA-COMP:9603"/>
        <dbReference type="ChEBI" id="CHEBI:15378"/>
        <dbReference type="ChEBI" id="CHEBI:58405"/>
        <dbReference type="ChEBI" id="CHEBI:60033"/>
        <dbReference type="ChEBI" id="CHEBI:78435"/>
        <dbReference type="EC" id="2.4.99.28"/>
    </reaction>
</comment>
<evidence type="ECO:0000313" key="22">
    <source>
        <dbReference type="EMBL" id="BBH51650.1"/>
    </source>
</evidence>
<feature type="transmembrane region" description="Helical" evidence="21">
    <location>
        <begin position="39"/>
        <end position="58"/>
    </location>
</feature>
<dbReference type="NCBIfam" id="TIGR02614">
    <property type="entry name" value="ftsW"/>
    <property type="match status" value="1"/>
</dbReference>
<evidence type="ECO:0000256" key="1">
    <source>
        <dbReference type="ARBA" id="ARBA00004651"/>
    </source>
</evidence>
<evidence type="ECO:0000256" key="2">
    <source>
        <dbReference type="ARBA" id="ARBA00004752"/>
    </source>
</evidence>
<dbReference type="KEGG" id="sbf:JCM31447_00670"/>
<keyword evidence="7 21" id="KW-0812">Transmembrane</keyword>
<feature type="transmembrane region" description="Helical" evidence="21">
    <location>
        <begin position="219"/>
        <end position="237"/>
    </location>
</feature>
<dbReference type="RefSeq" id="WP_130605400.1">
    <property type="nucleotide sequence ID" value="NZ_AP019368.1"/>
</dbReference>
<evidence type="ECO:0000256" key="18">
    <source>
        <dbReference type="ARBA" id="ARBA00041418"/>
    </source>
</evidence>
<evidence type="ECO:0000256" key="11">
    <source>
        <dbReference type="ARBA" id="ARBA00023136"/>
    </source>
</evidence>
<keyword evidence="8" id="KW-0133">Cell shape</keyword>
<keyword evidence="6" id="KW-0808">Transferase</keyword>
<dbReference type="PANTHER" id="PTHR30474">
    <property type="entry name" value="CELL CYCLE PROTEIN"/>
    <property type="match status" value="1"/>
</dbReference>
<keyword evidence="4" id="KW-0132">Cell division</keyword>
<evidence type="ECO:0000256" key="21">
    <source>
        <dbReference type="SAM" id="Phobius"/>
    </source>
</evidence>
<dbReference type="GO" id="GO:0008955">
    <property type="term" value="F:peptidoglycan glycosyltransferase activity"/>
    <property type="evidence" value="ECO:0007669"/>
    <property type="project" value="UniProtKB-EC"/>
</dbReference>
<feature type="transmembrane region" description="Helical" evidence="21">
    <location>
        <begin position="174"/>
        <end position="190"/>
    </location>
</feature>
<dbReference type="GO" id="GO:0009252">
    <property type="term" value="P:peptidoglycan biosynthetic process"/>
    <property type="evidence" value="ECO:0007669"/>
    <property type="project" value="UniProtKB-KW"/>
</dbReference>
<evidence type="ECO:0000256" key="17">
    <source>
        <dbReference type="ARBA" id="ARBA00041185"/>
    </source>
</evidence>
<keyword evidence="9" id="KW-0573">Peptidoglycan synthesis</keyword>
<keyword evidence="11 21" id="KW-0472">Membrane</keyword>
<evidence type="ECO:0000256" key="16">
    <source>
        <dbReference type="ARBA" id="ARBA00038053"/>
    </source>
</evidence>
<dbReference type="GO" id="GO:0015648">
    <property type="term" value="F:lipid-linked peptidoglycan transporter activity"/>
    <property type="evidence" value="ECO:0007669"/>
    <property type="project" value="TreeGrafter"/>
</dbReference>
<evidence type="ECO:0000256" key="7">
    <source>
        <dbReference type="ARBA" id="ARBA00022692"/>
    </source>
</evidence>
<evidence type="ECO:0000256" key="3">
    <source>
        <dbReference type="ARBA" id="ARBA00022475"/>
    </source>
</evidence>
<keyword evidence="12" id="KW-0131">Cell cycle</keyword>
<feature type="transmembrane region" description="Helical" evidence="21">
    <location>
        <begin position="196"/>
        <end position="212"/>
    </location>
</feature>
<evidence type="ECO:0000256" key="5">
    <source>
        <dbReference type="ARBA" id="ARBA00022676"/>
    </source>
</evidence>
<dbReference type="AlphaFoldDB" id="A0A4P2VJC8"/>
<keyword evidence="3" id="KW-1003">Cell membrane</keyword>
<dbReference type="OrthoDB" id="5288990at2"/>
<evidence type="ECO:0000256" key="20">
    <source>
        <dbReference type="ARBA" id="ARBA00049902"/>
    </source>
</evidence>
<evidence type="ECO:0000256" key="4">
    <source>
        <dbReference type="ARBA" id="ARBA00022618"/>
    </source>
</evidence>
<comment type="similarity">
    <text evidence="16">Belongs to the SEDS family. FtsW subfamily.</text>
</comment>
<protein>
    <recommendedName>
        <fullName evidence="17">Probable peptidoglycan glycosyltransferase FtsW</fullName>
        <ecNumber evidence="19">2.4.99.28</ecNumber>
    </recommendedName>
    <alternativeName>
        <fullName evidence="18">Cell division protein FtsW</fullName>
    </alternativeName>
    <alternativeName>
        <fullName evidence="15">Cell wall polymerase</fullName>
    </alternativeName>
    <alternativeName>
        <fullName evidence="14">Peptidoglycan polymerase</fullName>
    </alternativeName>
</protein>